<dbReference type="GO" id="GO:0004807">
    <property type="term" value="F:triose-phosphate isomerase activity"/>
    <property type="evidence" value="ECO:0007669"/>
    <property type="project" value="UniProtKB-EC"/>
</dbReference>
<dbReference type="PANTHER" id="PTHR21139">
    <property type="entry name" value="TRIOSEPHOSPHATE ISOMERASE"/>
    <property type="match status" value="1"/>
</dbReference>
<dbReference type="EC" id="5.3.1.1" evidence="6 11"/>
<comment type="catalytic activity">
    <reaction evidence="1 11">
        <text>D-glyceraldehyde 3-phosphate = dihydroxyacetone phosphate</text>
        <dbReference type="Rhea" id="RHEA:18585"/>
        <dbReference type="ChEBI" id="CHEBI:57642"/>
        <dbReference type="ChEBI" id="CHEBI:59776"/>
        <dbReference type="EC" id="5.3.1.1"/>
    </reaction>
</comment>
<protein>
    <recommendedName>
        <fullName evidence="7 11">Triosephosphate isomerase</fullName>
        <ecNumber evidence="6 11">5.3.1.1</ecNumber>
    </recommendedName>
</protein>
<evidence type="ECO:0000256" key="8">
    <source>
        <dbReference type="ARBA" id="ARBA00022432"/>
    </source>
</evidence>
<evidence type="ECO:0000256" key="5">
    <source>
        <dbReference type="ARBA" id="ARBA00011738"/>
    </source>
</evidence>
<dbReference type="InterPro" id="IPR020861">
    <property type="entry name" value="Triosephosphate_isomerase_AS"/>
</dbReference>
<evidence type="ECO:0000256" key="2">
    <source>
        <dbReference type="ARBA" id="ARBA00004680"/>
    </source>
</evidence>
<dbReference type="FunFam" id="3.20.20.70:FF:000025">
    <property type="entry name" value="Triosephosphate isomerase"/>
    <property type="match status" value="1"/>
</dbReference>
<dbReference type="AlphaFoldDB" id="A0A6V7HAV6"/>
<comment type="caution">
    <text evidence="12">The sequence shown here is derived from an EMBL/GenBank/DDBJ whole genome shotgun (WGS) entry which is preliminary data.</text>
</comment>
<dbReference type="PROSITE" id="PS51440">
    <property type="entry name" value="TIM_2"/>
    <property type="match status" value="1"/>
</dbReference>
<dbReference type="InterPro" id="IPR000652">
    <property type="entry name" value="Triosephosphate_isomerase"/>
</dbReference>
<keyword evidence="9 11" id="KW-0324">Glycolysis</keyword>
<comment type="similarity">
    <text evidence="4 11">Belongs to the triosephosphate isomerase family.</text>
</comment>
<dbReference type="PROSITE" id="PS00171">
    <property type="entry name" value="TIM_1"/>
    <property type="match status" value="1"/>
</dbReference>
<evidence type="ECO:0000313" key="13">
    <source>
        <dbReference type="Proteomes" id="UP000752696"/>
    </source>
</evidence>
<evidence type="ECO:0000256" key="6">
    <source>
        <dbReference type="ARBA" id="ARBA00011940"/>
    </source>
</evidence>
<dbReference type="UniPathway" id="UPA00109">
    <property type="reaction ID" value="UER00189"/>
</dbReference>
<dbReference type="GO" id="GO:0005829">
    <property type="term" value="C:cytosol"/>
    <property type="evidence" value="ECO:0007669"/>
    <property type="project" value="TreeGrafter"/>
</dbReference>
<dbReference type="InterPro" id="IPR022896">
    <property type="entry name" value="TrioseP_Isoase_bac/euk"/>
</dbReference>
<dbReference type="InterPro" id="IPR013785">
    <property type="entry name" value="Aldolase_TIM"/>
</dbReference>
<evidence type="ECO:0000256" key="7">
    <source>
        <dbReference type="ARBA" id="ARBA00019397"/>
    </source>
</evidence>
<keyword evidence="10 11" id="KW-0413">Isomerase</keyword>
<comment type="pathway">
    <text evidence="3 11">Carbohydrate biosynthesis; gluconeogenesis.</text>
</comment>
<sequence>MSRKFFVGGNWKMNGTKSEIDGIVAFLKSGPLDANVEVVVGVPSIYLTYAKSILPNNVSIAGQNTYKVAKGAFTGEISPAMLLDNGIPWVILGHSERRNVFGETDELVAEKVAHALEAGLKVIACIGEKLEEREAGKTEEVVFRQTKAIADKIKSWDNVVVAYEPVWAIGTGKTATPQQAQEVHEKLRDWFSKNINQTVAETVRIIYGGSVTAGNAKDLAKEKDIDGFLVGGASLKPDFVQIVNAKHSSTNPLIITVSGIELLATLLIPPSFAFAQAMSDKHLNVLGSQIAKSELCCNSPNPKYLADPRTIKLDRFKTIILMQQNQIKSMPYSIDEK</sequence>
<dbReference type="Gene3D" id="3.20.20.70">
    <property type="entry name" value="Aldolase class I"/>
    <property type="match status" value="1"/>
</dbReference>
<dbReference type="EMBL" id="CAJDYZ010008951">
    <property type="protein sequence ID" value="CAD1476011.1"/>
    <property type="molecule type" value="Genomic_DNA"/>
</dbReference>
<dbReference type="OrthoDB" id="6715177at2759"/>
<dbReference type="CDD" id="cd00311">
    <property type="entry name" value="TIM"/>
    <property type="match status" value="1"/>
</dbReference>
<evidence type="ECO:0000256" key="11">
    <source>
        <dbReference type="RuleBase" id="RU363013"/>
    </source>
</evidence>
<dbReference type="HAMAP" id="MF_00147_B">
    <property type="entry name" value="TIM_B"/>
    <property type="match status" value="1"/>
</dbReference>
<keyword evidence="8 11" id="KW-0312">Gluconeogenesis</keyword>
<dbReference type="GO" id="GO:0006096">
    <property type="term" value="P:glycolytic process"/>
    <property type="evidence" value="ECO:0007669"/>
    <property type="project" value="UniProtKB-UniPathway"/>
</dbReference>
<gene>
    <name evidence="12" type="ORF">MHI_LOCUS613742</name>
</gene>
<keyword evidence="13" id="KW-1185">Reference proteome</keyword>
<comment type="subunit">
    <text evidence="5">Homodimer.</text>
</comment>
<evidence type="ECO:0000256" key="4">
    <source>
        <dbReference type="ARBA" id="ARBA00007422"/>
    </source>
</evidence>
<evidence type="ECO:0000256" key="10">
    <source>
        <dbReference type="ARBA" id="ARBA00023235"/>
    </source>
</evidence>
<dbReference type="GO" id="GO:0006094">
    <property type="term" value="P:gluconeogenesis"/>
    <property type="evidence" value="ECO:0007669"/>
    <property type="project" value="UniProtKB-UniPathway"/>
</dbReference>
<dbReference type="Pfam" id="PF00121">
    <property type="entry name" value="TIM"/>
    <property type="match status" value="1"/>
</dbReference>
<dbReference type="NCBIfam" id="TIGR00419">
    <property type="entry name" value="tim"/>
    <property type="match status" value="1"/>
</dbReference>
<dbReference type="InterPro" id="IPR035990">
    <property type="entry name" value="TIM_sf"/>
</dbReference>
<organism evidence="12 13">
    <name type="scientific">Heterotrigona itama</name>
    <dbReference type="NCBI Taxonomy" id="395501"/>
    <lineage>
        <taxon>Eukaryota</taxon>
        <taxon>Metazoa</taxon>
        <taxon>Ecdysozoa</taxon>
        <taxon>Arthropoda</taxon>
        <taxon>Hexapoda</taxon>
        <taxon>Insecta</taxon>
        <taxon>Pterygota</taxon>
        <taxon>Neoptera</taxon>
        <taxon>Endopterygota</taxon>
        <taxon>Hymenoptera</taxon>
        <taxon>Apocrita</taxon>
        <taxon>Aculeata</taxon>
        <taxon>Apoidea</taxon>
        <taxon>Anthophila</taxon>
        <taxon>Apidae</taxon>
        <taxon>Heterotrigona</taxon>
    </lineage>
</organism>
<evidence type="ECO:0000256" key="1">
    <source>
        <dbReference type="ARBA" id="ARBA00000474"/>
    </source>
</evidence>
<dbReference type="UniPathway" id="UPA00138"/>
<comment type="pathway">
    <text evidence="2 11">Carbohydrate degradation; glycolysis; D-glyceraldehyde 3-phosphate from glycerone phosphate: step 1/1.</text>
</comment>
<name>A0A6V7HAV6_9HYME</name>
<dbReference type="GO" id="GO:0019563">
    <property type="term" value="P:glycerol catabolic process"/>
    <property type="evidence" value="ECO:0007669"/>
    <property type="project" value="TreeGrafter"/>
</dbReference>
<evidence type="ECO:0000256" key="3">
    <source>
        <dbReference type="ARBA" id="ARBA00004742"/>
    </source>
</evidence>
<dbReference type="PANTHER" id="PTHR21139:SF2">
    <property type="entry name" value="TRIOSEPHOSPHATE ISOMERASE"/>
    <property type="match status" value="1"/>
</dbReference>
<dbReference type="Proteomes" id="UP000752696">
    <property type="component" value="Unassembled WGS sequence"/>
</dbReference>
<dbReference type="GO" id="GO:0046166">
    <property type="term" value="P:glyceraldehyde-3-phosphate biosynthetic process"/>
    <property type="evidence" value="ECO:0007669"/>
    <property type="project" value="TreeGrafter"/>
</dbReference>
<dbReference type="SUPFAM" id="SSF51351">
    <property type="entry name" value="Triosephosphate isomerase (TIM)"/>
    <property type="match status" value="1"/>
</dbReference>
<evidence type="ECO:0000313" key="12">
    <source>
        <dbReference type="EMBL" id="CAD1476011.1"/>
    </source>
</evidence>
<accession>A0A6V7HAV6</accession>
<proteinExistence type="inferred from homology"/>
<reference evidence="12" key="1">
    <citation type="submission" date="2020-07" db="EMBL/GenBank/DDBJ databases">
        <authorList>
            <person name="Nazaruddin N."/>
        </authorList>
    </citation>
    <scope>NUCLEOTIDE SEQUENCE</scope>
</reference>
<evidence type="ECO:0000256" key="9">
    <source>
        <dbReference type="ARBA" id="ARBA00023152"/>
    </source>
</evidence>